<protein>
    <submittedName>
        <fullName evidence="1">Uncharacterized protein</fullName>
    </submittedName>
</protein>
<proteinExistence type="predicted"/>
<gene>
    <name evidence="1" type="ORF">H3309_16555</name>
</gene>
<organism evidence="1 2">
    <name type="scientific">Sandaracinobacteroides saxicola</name>
    <dbReference type="NCBI Taxonomy" id="2759707"/>
    <lineage>
        <taxon>Bacteria</taxon>
        <taxon>Pseudomonadati</taxon>
        <taxon>Pseudomonadota</taxon>
        <taxon>Alphaproteobacteria</taxon>
        <taxon>Sphingomonadales</taxon>
        <taxon>Sphingosinicellaceae</taxon>
        <taxon>Sandaracinobacteroides</taxon>
    </lineage>
</organism>
<name>A0A7G5IHN8_9SPHN</name>
<dbReference type="InterPro" id="IPR015943">
    <property type="entry name" value="WD40/YVTN_repeat-like_dom_sf"/>
</dbReference>
<dbReference type="RefSeq" id="WP_182296190.1">
    <property type="nucleotide sequence ID" value="NZ_CP059851.1"/>
</dbReference>
<accession>A0A7G5IHN8</accession>
<dbReference type="SUPFAM" id="SSF63829">
    <property type="entry name" value="Calcium-dependent phosphotriesterase"/>
    <property type="match status" value="1"/>
</dbReference>
<dbReference type="KEGG" id="sand:H3309_16555"/>
<reference evidence="1 2" key="1">
    <citation type="submission" date="2020-07" db="EMBL/GenBank/DDBJ databases">
        <title>Complete genome sequence for Sandaracinobacter sp. M6.</title>
        <authorList>
            <person name="Tang Y."/>
            <person name="Liu Q."/>
            <person name="Guo Z."/>
            <person name="Lei P."/>
            <person name="Huang B."/>
        </authorList>
    </citation>
    <scope>NUCLEOTIDE SEQUENCE [LARGE SCALE GENOMIC DNA]</scope>
    <source>
        <strain evidence="1 2">M6</strain>
    </source>
</reference>
<dbReference type="EMBL" id="CP059851">
    <property type="protein sequence ID" value="QMW22880.1"/>
    <property type="molecule type" value="Genomic_DNA"/>
</dbReference>
<sequence>MTLLPFAPGDVFVPATVLEPEARYPTGMGRILQLAADGSARASVDTGRRGLISGLGLGPDGVLWVLDAQARGLDRFAPDGRRLPTPHAMTDMPFGSVLFPADGTILLAEHLCGATGPFAGGGRVYRFDADGRPLAVYATETNGGVSGFLGVTHMALSADGQTLFHVSETGSHIYAHDLIADRRLGAIHTREDPPGFLFGLAALPCGGIVVATGGGARRLSTHGEVSELPLPPGRGWANLVVRAAGFGGGLWACDFFAGRLVALDLSTGAVLADRALGLEKALTSVAEVPA</sequence>
<dbReference type="Proteomes" id="UP000515292">
    <property type="component" value="Chromosome"/>
</dbReference>
<evidence type="ECO:0000313" key="2">
    <source>
        <dbReference type="Proteomes" id="UP000515292"/>
    </source>
</evidence>
<evidence type="ECO:0000313" key="1">
    <source>
        <dbReference type="EMBL" id="QMW22880.1"/>
    </source>
</evidence>
<dbReference type="Gene3D" id="2.130.10.10">
    <property type="entry name" value="YVTN repeat-like/Quinoprotein amine dehydrogenase"/>
    <property type="match status" value="1"/>
</dbReference>
<dbReference type="AlphaFoldDB" id="A0A7G5IHN8"/>
<keyword evidence="2" id="KW-1185">Reference proteome</keyword>